<dbReference type="GeneID" id="55476480"/>
<dbReference type="KEGG" id="csb:CLSA_c41980"/>
<feature type="transmembrane region" description="Helical" evidence="1">
    <location>
        <begin position="343"/>
        <end position="361"/>
    </location>
</feature>
<feature type="transmembrane region" description="Helical" evidence="1">
    <location>
        <begin position="213"/>
        <end position="234"/>
    </location>
</feature>
<dbReference type="PATRIC" id="fig|1345695.10.peg.2091"/>
<dbReference type="eggNOG" id="COG5542">
    <property type="taxonomic scope" value="Bacteria"/>
</dbReference>
<feature type="transmembrane region" description="Helical" evidence="1">
    <location>
        <begin position="98"/>
        <end position="119"/>
    </location>
</feature>
<keyword evidence="1" id="KW-0812">Transmembrane</keyword>
<gene>
    <name evidence="2" type="ORF">CLSA_c41980</name>
</gene>
<feature type="transmembrane region" description="Helical" evidence="1">
    <location>
        <begin position="271"/>
        <end position="291"/>
    </location>
</feature>
<name>U5MX86_CLOSA</name>
<keyword evidence="3" id="KW-1185">Reference proteome</keyword>
<keyword evidence="1" id="KW-0472">Membrane</keyword>
<dbReference type="OrthoDB" id="9776737at2"/>
<feature type="transmembrane region" description="Helical" evidence="1">
    <location>
        <begin position="367"/>
        <end position="386"/>
    </location>
</feature>
<protein>
    <submittedName>
        <fullName evidence="2">Putative integral membrane protein</fullName>
    </submittedName>
</protein>
<sequence>MQPGFNIKSYLNIIDKKIIEFVDKNLYKMFIIIVSICAFIIRVNFLDIKSSDYDVYICKWGEYLANHNGFLGIASINSDYNVPYLYILASLTYVPLNYMFKVKFISIIFDYIGAMACYLIMKKLLKNNKNFKLISTITYSLVLFIPTVILNSSAWAQCDIIYVTFILFSIYYLLDKKYVKAFLFYGLAMAFKLQAIFIFPLYVILYFNKKDFSIINFFIIPMINVILYIPAFLFGRPLNLLWNVYFNQIGEYTNLTLNFPNIYNLIYGNKVFSKCGIIFTIISIGILSIYILGKRIELDNTKIIELALLLTLVETYFLPSMHDRYMFLADILSVVYFLVRRKNIVVPVGIIGMSLNVYMTYLFGVTSISMVISSIIQFFIVIKVFFEFINFEDKKILYENKNSI</sequence>
<feature type="transmembrane region" description="Helical" evidence="1">
    <location>
        <begin position="131"/>
        <end position="148"/>
    </location>
</feature>
<accession>U5MX86</accession>
<feature type="transmembrane region" description="Helical" evidence="1">
    <location>
        <begin position="26"/>
        <end position="45"/>
    </location>
</feature>
<evidence type="ECO:0000313" key="3">
    <source>
        <dbReference type="Proteomes" id="UP000017118"/>
    </source>
</evidence>
<feature type="transmembrane region" description="Helical" evidence="1">
    <location>
        <begin position="181"/>
        <end position="207"/>
    </location>
</feature>
<dbReference type="EMBL" id="CP006721">
    <property type="protein sequence ID" value="AGX45158.1"/>
    <property type="molecule type" value="Genomic_DNA"/>
</dbReference>
<evidence type="ECO:0000313" key="2">
    <source>
        <dbReference type="EMBL" id="AGX45158.1"/>
    </source>
</evidence>
<proteinExistence type="predicted"/>
<reference evidence="2 3" key="1">
    <citation type="journal article" date="2013" name="Genome Announc.">
        <title>Complete Genome Sequence of the Solvent Producer Clostridium saccharobutylicum NCP262 (DSM 13864).</title>
        <authorList>
            <person name="Poehlein A."/>
            <person name="Hartwich K."/>
            <person name="Krabben P."/>
            <person name="Ehrenreich A."/>
            <person name="Liebl W."/>
            <person name="Durre P."/>
            <person name="Gottschalk G."/>
            <person name="Daniel R."/>
        </authorList>
    </citation>
    <scope>NUCLEOTIDE SEQUENCE [LARGE SCALE GENOMIC DNA]</scope>
    <source>
        <strain evidence="2">DSM 13864</strain>
    </source>
</reference>
<dbReference type="Proteomes" id="UP000017118">
    <property type="component" value="Chromosome"/>
</dbReference>
<feature type="transmembrane region" description="Helical" evidence="1">
    <location>
        <begin position="303"/>
        <end position="322"/>
    </location>
</feature>
<dbReference type="HOGENOM" id="CLU_043514_0_0_9"/>
<dbReference type="AlphaFoldDB" id="U5MX86"/>
<dbReference type="RefSeq" id="WP_022750128.1">
    <property type="nucleotide sequence ID" value="NC_022571.1"/>
</dbReference>
<organism evidence="2 3">
    <name type="scientific">Clostridium saccharobutylicum DSM 13864</name>
    <dbReference type="NCBI Taxonomy" id="1345695"/>
    <lineage>
        <taxon>Bacteria</taxon>
        <taxon>Bacillati</taxon>
        <taxon>Bacillota</taxon>
        <taxon>Clostridia</taxon>
        <taxon>Eubacteriales</taxon>
        <taxon>Clostridiaceae</taxon>
        <taxon>Clostridium</taxon>
    </lineage>
</organism>
<evidence type="ECO:0000256" key="1">
    <source>
        <dbReference type="SAM" id="Phobius"/>
    </source>
</evidence>
<keyword evidence="1" id="KW-1133">Transmembrane helix</keyword>
<feature type="transmembrane region" description="Helical" evidence="1">
    <location>
        <begin position="154"/>
        <end position="174"/>
    </location>
</feature>